<dbReference type="EMBL" id="JARKIE010000022">
    <property type="protein sequence ID" value="KAJ7699553.1"/>
    <property type="molecule type" value="Genomic_DNA"/>
</dbReference>
<evidence type="ECO:0000256" key="1">
    <source>
        <dbReference type="PROSITE-ProRule" id="PRU00094"/>
    </source>
</evidence>
<comment type="caution">
    <text evidence="3">The sequence shown here is derived from an EMBL/GenBank/DDBJ whole genome shotgun (WGS) entry which is preliminary data.</text>
</comment>
<dbReference type="SUPFAM" id="SSF57716">
    <property type="entry name" value="Glucocorticoid receptor-like (DNA-binding domain)"/>
    <property type="match status" value="1"/>
</dbReference>
<accession>A0AAD7GQA2</accession>
<keyword evidence="1" id="KW-0479">Metal-binding</keyword>
<evidence type="ECO:0000313" key="4">
    <source>
        <dbReference type="Proteomes" id="UP001221757"/>
    </source>
</evidence>
<keyword evidence="1" id="KW-0862">Zinc</keyword>
<dbReference type="GO" id="GO:0008270">
    <property type="term" value="F:zinc ion binding"/>
    <property type="evidence" value="ECO:0007669"/>
    <property type="project" value="UniProtKB-KW"/>
</dbReference>
<dbReference type="GO" id="GO:0006355">
    <property type="term" value="P:regulation of DNA-templated transcription"/>
    <property type="evidence" value="ECO:0007669"/>
    <property type="project" value="InterPro"/>
</dbReference>
<evidence type="ECO:0000313" key="3">
    <source>
        <dbReference type="EMBL" id="KAJ7699553.1"/>
    </source>
</evidence>
<protein>
    <recommendedName>
        <fullName evidence="2">GATA-type domain-containing protein</fullName>
    </recommendedName>
</protein>
<dbReference type="GO" id="GO:0043565">
    <property type="term" value="F:sequence-specific DNA binding"/>
    <property type="evidence" value="ECO:0007669"/>
    <property type="project" value="InterPro"/>
</dbReference>
<keyword evidence="1" id="KW-0863">Zinc-finger</keyword>
<dbReference type="Gene3D" id="3.30.50.10">
    <property type="entry name" value="Erythroid Transcription Factor GATA-1, subunit A"/>
    <property type="match status" value="1"/>
</dbReference>
<dbReference type="Proteomes" id="UP001221757">
    <property type="component" value="Unassembled WGS sequence"/>
</dbReference>
<name>A0AAD7GQA2_MYCRO</name>
<dbReference type="InterPro" id="IPR000679">
    <property type="entry name" value="Znf_GATA"/>
</dbReference>
<proteinExistence type="predicted"/>
<evidence type="ECO:0000259" key="2">
    <source>
        <dbReference type="PROSITE" id="PS50114"/>
    </source>
</evidence>
<keyword evidence="4" id="KW-1185">Reference proteome</keyword>
<feature type="non-terminal residue" evidence="3">
    <location>
        <position position="56"/>
    </location>
</feature>
<dbReference type="InterPro" id="IPR013088">
    <property type="entry name" value="Znf_NHR/GATA"/>
</dbReference>
<organism evidence="3 4">
    <name type="scientific">Mycena rosella</name>
    <name type="common">Pink bonnet</name>
    <name type="synonym">Agaricus rosellus</name>
    <dbReference type="NCBI Taxonomy" id="1033263"/>
    <lineage>
        <taxon>Eukaryota</taxon>
        <taxon>Fungi</taxon>
        <taxon>Dikarya</taxon>
        <taxon>Basidiomycota</taxon>
        <taxon>Agaricomycotina</taxon>
        <taxon>Agaricomycetes</taxon>
        <taxon>Agaricomycetidae</taxon>
        <taxon>Agaricales</taxon>
        <taxon>Marasmiineae</taxon>
        <taxon>Mycenaceae</taxon>
        <taxon>Mycena</taxon>
    </lineage>
</organism>
<feature type="non-terminal residue" evidence="3">
    <location>
        <position position="1"/>
    </location>
</feature>
<dbReference type="AlphaFoldDB" id="A0AAD7GQA2"/>
<reference evidence="3" key="1">
    <citation type="submission" date="2023-03" db="EMBL/GenBank/DDBJ databases">
        <title>Massive genome expansion in bonnet fungi (Mycena s.s.) driven by repeated elements and novel gene families across ecological guilds.</title>
        <authorList>
            <consortium name="Lawrence Berkeley National Laboratory"/>
            <person name="Harder C.B."/>
            <person name="Miyauchi S."/>
            <person name="Viragh M."/>
            <person name="Kuo A."/>
            <person name="Thoen E."/>
            <person name="Andreopoulos B."/>
            <person name="Lu D."/>
            <person name="Skrede I."/>
            <person name="Drula E."/>
            <person name="Henrissat B."/>
            <person name="Morin E."/>
            <person name="Kohler A."/>
            <person name="Barry K."/>
            <person name="LaButti K."/>
            <person name="Morin E."/>
            <person name="Salamov A."/>
            <person name="Lipzen A."/>
            <person name="Mereny Z."/>
            <person name="Hegedus B."/>
            <person name="Baldrian P."/>
            <person name="Stursova M."/>
            <person name="Weitz H."/>
            <person name="Taylor A."/>
            <person name="Grigoriev I.V."/>
            <person name="Nagy L.G."/>
            <person name="Martin F."/>
            <person name="Kauserud H."/>
        </authorList>
    </citation>
    <scope>NUCLEOTIDE SEQUENCE</scope>
    <source>
        <strain evidence="3">CBHHK067</strain>
    </source>
</reference>
<dbReference type="PROSITE" id="PS50114">
    <property type="entry name" value="GATA_ZN_FINGER_2"/>
    <property type="match status" value="1"/>
</dbReference>
<gene>
    <name evidence="3" type="ORF">B0H17DRAFT_890632</name>
</gene>
<sequence>VYTDDAATKLIGGVHRCCFNCRMTNTTVWRRSPLTPGKSVRILCGLFERTHMHACP</sequence>
<feature type="domain" description="GATA-type" evidence="2">
    <location>
        <begin position="16"/>
        <end position="56"/>
    </location>
</feature>